<dbReference type="Proteomes" id="UP000013638">
    <property type="component" value="Unassembled WGS sequence"/>
</dbReference>
<comment type="caution">
    <text evidence="4">The sequence shown here is derived from an EMBL/GenBank/DDBJ whole genome shotgun (WGS) entry which is preliminary data.</text>
</comment>
<gene>
    <name evidence="4" type="ORF">WOU_03007</name>
</gene>
<dbReference type="PATRIC" id="fig|1169311.3.peg.2956"/>
<sequence length="191" mass="22872">MNRNENIKPKVLNEAKVLFLKFGYEGTKVPQIADSAGISVGNIYRYFKNKEDIINELYINSAEELIESVQPIIKYIDFMDFREIHKELFKRIVLFSIENRDTMRFLLRHHENYYISDENKQYMLNGLLPVFHRIFKEIENEAIKKWPVEYIVSVFIGTVAHLIEWVDLKDVNEDFFTKLEQKQWETISDEI</sequence>
<evidence type="ECO:0000313" key="5">
    <source>
        <dbReference type="Proteomes" id="UP000013638"/>
    </source>
</evidence>
<evidence type="ECO:0000256" key="2">
    <source>
        <dbReference type="PROSITE-ProRule" id="PRU00335"/>
    </source>
</evidence>
<dbReference type="Pfam" id="PF16295">
    <property type="entry name" value="TetR_C_10"/>
    <property type="match status" value="1"/>
</dbReference>
<dbReference type="InterPro" id="IPR050624">
    <property type="entry name" value="HTH-type_Tx_Regulator"/>
</dbReference>
<dbReference type="AlphaFoldDB" id="R3K5A5"/>
<keyword evidence="1 2" id="KW-0238">DNA-binding</keyword>
<organism evidence="4 5">
    <name type="scientific">Enterococcus faecalis ATCC 6055</name>
    <dbReference type="NCBI Taxonomy" id="1169311"/>
    <lineage>
        <taxon>Bacteria</taxon>
        <taxon>Bacillati</taxon>
        <taxon>Bacillota</taxon>
        <taxon>Bacilli</taxon>
        <taxon>Lactobacillales</taxon>
        <taxon>Enterococcaceae</taxon>
        <taxon>Enterococcus</taxon>
    </lineage>
</organism>
<dbReference type="InterPro" id="IPR032551">
    <property type="entry name" value="BscR_C"/>
</dbReference>
<dbReference type="GO" id="GO:0003677">
    <property type="term" value="F:DNA binding"/>
    <property type="evidence" value="ECO:0007669"/>
    <property type="project" value="UniProtKB-UniRule"/>
</dbReference>
<dbReference type="InterPro" id="IPR009057">
    <property type="entry name" value="Homeodomain-like_sf"/>
</dbReference>
<dbReference type="Gene3D" id="1.10.357.10">
    <property type="entry name" value="Tetracycline Repressor, domain 2"/>
    <property type="match status" value="1"/>
</dbReference>
<evidence type="ECO:0000259" key="3">
    <source>
        <dbReference type="PROSITE" id="PS50977"/>
    </source>
</evidence>
<evidence type="ECO:0000313" key="4">
    <source>
        <dbReference type="EMBL" id="EOK08840.1"/>
    </source>
</evidence>
<dbReference type="EMBL" id="ASDZ01000038">
    <property type="protein sequence ID" value="EOK08840.1"/>
    <property type="molecule type" value="Genomic_DNA"/>
</dbReference>
<dbReference type="PANTHER" id="PTHR43479:SF11">
    <property type="entry name" value="ACREF_ENVCD OPERON REPRESSOR-RELATED"/>
    <property type="match status" value="1"/>
</dbReference>
<feature type="domain" description="HTH tetR-type" evidence="3">
    <location>
        <begin position="5"/>
        <end position="65"/>
    </location>
</feature>
<dbReference type="SUPFAM" id="SSF46689">
    <property type="entry name" value="Homeodomain-like"/>
    <property type="match status" value="1"/>
</dbReference>
<proteinExistence type="predicted"/>
<dbReference type="InterPro" id="IPR001647">
    <property type="entry name" value="HTH_TetR"/>
</dbReference>
<evidence type="ECO:0000256" key="1">
    <source>
        <dbReference type="ARBA" id="ARBA00023125"/>
    </source>
</evidence>
<dbReference type="PROSITE" id="PS50977">
    <property type="entry name" value="HTH_TETR_2"/>
    <property type="match status" value="1"/>
</dbReference>
<dbReference type="PRINTS" id="PR00455">
    <property type="entry name" value="HTHTETR"/>
</dbReference>
<protein>
    <recommendedName>
        <fullName evidence="3">HTH tetR-type domain-containing protein</fullName>
    </recommendedName>
</protein>
<dbReference type="HOGENOM" id="CLU_069356_12_2_9"/>
<dbReference type="RefSeq" id="WP_010829170.1">
    <property type="nucleotide sequence ID" value="NZ_KB944870.1"/>
</dbReference>
<dbReference type="Pfam" id="PF00440">
    <property type="entry name" value="TetR_N"/>
    <property type="match status" value="1"/>
</dbReference>
<feature type="DNA-binding region" description="H-T-H motif" evidence="2">
    <location>
        <begin position="28"/>
        <end position="47"/>
    </location>
</feature>
<accession>R3K5A5</accession>
<dbReference type="PANTHER" id="PTHR43479">
    <property type="entry name" value="ACREF/ENVCD OPERON REPRESSOR-RELATED"/>
    <property type="match status" value="1"/>
</dbReference>
<reference evidence="4 5" key="1">
    <citation type="submission" date="2013-02" db="EMBL/GenBank/DDBJ databases">
        <title>The Genome Sequence of Enterococcus faecalis ATCC_6055.</title>
        <authorList>
            <consortium name="The Broad Institute Genome Sequencing Platform"/>
            <consortium name="The Broad Institute Genome Sequencing Center for Infectious Disease"/>
            <person name="Earl A.M."/>
            <person name="Gilmore M.S."/>
            <person name="Lebreton F."/>
            <person name="Walker B."/>
            <person name="Young S.K."/>
            <person name="Zeng Q."/>
            <person name="Gargeya S."/>
            <person name="Fitzgerald M."/>
            <person name="Haas B."/>
            <person name="Abouelleil A."/>
            <person name="Alvarado L."/>
            <person name="Arachchi H.M."/>
            <person name="Berlin A.M."/>
            <person name="Chapman S.B."/>
            <person name="Dewar J."/>
            <person name="Goldberg J."/>
            <person name="Griggs A."/>
            <person name="Gujja S."/>
            <person name="Hansen M."/>
            <person name="Howarth C."/>
            <person name="Imamovic A."/>
            <person name="Larimer J."/>
            <person name="McCowan C."/>
            <person name="Murphy C."/>
            <person name="Neiman D."/>
            <person name="Pearson M."/>
            <person name="Priest M."/>
            <person name="Roberts A."/>
            <person name="Saif S."/>
            <person name="Shea T."/>
            <person name="Sisk P."/>
            <person name="Sykes S."/>
            <person name="Wortman J."/>
            <person name="Nusbaum C."/>
            <person name="Birren B."/>
        </authorList>
    </citation>
    <scope>NUCLEOTIDE SEQUENCE [LARGE SCALE GENOMIC DNA]</scope>
    <source>
        <strain evidence="4 5">ATCC 6055</strain>
    </source>
</reference>
<name>R3K5A5_ENTFL</name>